<reference evidence="1" key="1">
    <citation type="submission" date="2020-01" db="EMBL/GenBank/DDBJ databases">
        <authorList>
            <consortium name="DOE Joint Genome Institute"/>
            <person name="Haridas S."/>
            <person name="Albert R."/>
            <person name="Binder M."/>
            <person name="Bloem J."/>
            <person name="Labutti K."/>
            <person name="Salamov A."/>
            <person name="Andreopoulos B."/>
            <person name="Baker S.E."/>
            <person name="Barry K."/>
            <person name="Bills G."/>
            <person name="Bluhm B.H."/>
            <person name="Cannon C."/>
            <person name="Castanera R."/>
            <person name="Culley D.E."/>
            <person name="Daum C."/>
            <person name="Ezra D."/>
            <person name="Gonzalez J.B."/>
            <person name="Henrissat B."/>
            <person name="Kuo A."/>
            <person name="Liang C."/>
            <person name="Lipzen A."/>
            <person name="Lutzoni F."/>
            <person name="Magnuson J."/>
            <person name="Mondo S."/>
            <person name="Nolan M."/>
            <person name="Ohm R."/>
            <person name="Pangilinan J."/>
            <person name="Park H.-J."/>
            <person name="Ramirez L."/>
            <person name="Alfaro M."/>
            <person name="Sun H."/>
            <person name="Tritt A."/>
            <person name="Yoshinaga Y."/>
            <person name="Zwiers L.-H."/>
            <person name="Turgeon B.G."/>
            <person name="Goodwin S.B."/>
            <person name="Spatafora J.W."/>
            <person name="Crous P.W."/>
            <person name="Grigoriev I.V."/>
        </authorList>
    </citation>
    <scope>NUCLEOTIDE SEQUENCE</scope>
    <source>
        <strain evidence="1">IPT5</strain>
    </source>
</reference>
<dbReference type="Proteomes" id="UP000799423">
    <property type="component" value="Unassembled WGS sequence"/>
</dbReference>
<keyword evidence="2" id="KW-1185">Reference proteome</keyword>
<evidence type="ECO:0000313" key="2">
    <source>
        <dbReference type="Proteomes" id="UP000799423"/>
    </source>
</evidence>
<protein>
    <submittedName>
        <fullName evidence="1">Uncharacterized protein</fullName>
    </submittedName>
</protein>
<evidence type="ECO:0000313" key="1">
    <source>
        <dbReference type="EMBL" id="KAF2845448.1"/>
    </source>
</evidence>
<sequence length="80" mass="9045">MEAERLAKSCLLPPRPRLFAAPMLHATFLILALSLFEFENVLMPPRLSPLGFNMQTQTCSVFRQQGGHDETHPFIVPTVH</sequence>
<proteinExistence type="predicted"/>
<dbReference type="EMBL" id="MU006346">
    <property type="protein sequence ID" value="KAF2845448.1"/>
    <property type="molecule type" value="Genomic_DNA"/>
</dbReference>
<name>A0A6A7ATI9_9PLEO</name>
<feature type="non-terminal residue" evidence="1">
    <location>
        <position position="80"/>
    </location>
</feature>
<accession>A0A6A7ATI9</accession>
<organism evidence="1 2">
    <name type="scientific">Plenodomus tracheiphilus IPT5</name>
    <dbReference type="NCBI Taxonomy" id="1408161"/>
    <lineage>
        <taxon>Eukaryota</taxon>
        <taxon>Fungi</taxon>
        <taxon>Dikarya</taxon>
        <taxon>Ascomycota</taxon>
        <taxon>Pezizomycotina</taxon>
        <taxon>Dothideomycetes</taxon>
        <taxon>Pleosporomycetidae</taxon>
        <taxon>Pleosporales</taxon>
        <taxon>Pleosporineae</taxon>
        <taxon>Leptosphaeriaceae</taxon>
        <taxon>Plenodomus</taxon>
    </lineage>
</organism>
<dbReference type="AlphaFoldDB" id="A0A6A7ATI9"/>
<gene>
    <name evidence="1" type="ORF">T440DRAFT_544038</name>
</gene>